<accession>A0A7X4HN15</accession>
<dbReference type="EMBL" id="WWFF01000002">
    <property type="protein sequence ID" value="MYN52998.1"/>
    <property type="molecule type" value="Genomic_DNA"/>
</dbReference>
<comment type="caution">
    <text evidence="1">The sequence shown here is derived from an EMBL/GenBank/DDBJ whole genome shotgun (WGS) entry which is preliminary data.</text>
</comment>
<gene>
    <name evidence="1" type="ORF">GTK63_01425</name>
</gene>
<dbReference type="RefSeq" id="WP_160810959.1">
    <property type="nucleotide sequence ID" value="NZ_WWFF01000002.1"/>
</dbReference>
<protein>
    <submittedName>
        <fullName evidence="1">ImmA/IrrE family metallo-endopeptidase</fullName>
    </submittedName>
</protein>
<proteinExistence type="predicted"/>
<organism evidence="1 2">
    <name type="scientific">Lactobacillus crispatus</name>
    <dbReference type="NCBI Taxonomy" id="47770"/>
    <lineage>
        <taxon>Bacteria</taxon>
        <taxon>Bacillati</taxon>
        <taxon>Bacillota</taxon>
        <taxon>Bacilli</taxon>
        <taxon>Lactobacillales</taxon>
        <taxon>Lactobacillaceae</taxon>
        <taxon>Lactobacillus</taxon>
    </lineage>
</organism>
<reference evidence="1 2" key="1">
    <citation type="submission" date="2020-01" db="EMBL/GenBank/DDBJ databases">
        <title>Vaginal microbiome of pregnant Indian women: Insights into the genome of dominants Lactobacillus species.</title>
        <authorList>
            <person name="Das B."/>
            <person name="Mehta O."/>
            <person name="Ghosh T.S."/>
            <person name="Kothidar A."/>
            <person name="Gowtham M.R."/>
            <person name="Mitra R."/>
            <person name="Kshetrapal P."/>
            <person name="Wadhwa N."/>
            <person name="Thiruvengadam R."/>
            <person name="Nair G.B."/>
            <person name="Bhatnagar S."/>
            <person name="Pore S."/>
        </authorList>
    </citation>
    <scope>NUCLEOTIDE SEQUENCE [LARGE SCALE GENOMIC DNA]</scope>
    <source>
        <strain evidence="1 2">Indica2</strain>
    </source>
</reference>
<dbReference type="AlphaFoldDB" id="A0A7X4HN15"/>
<evidence type="ECO:0000313" key="2">
    <source>
        <dbReference type="Proteomes" id="UP000460132"/>
    </source>
</evidence>
<sequence>MDTELKRLLKESNIKLEFAPLRCPGLLVPGENNKPNVMIVNSSYDDEKAKNVILHELGHMIYDKDVQGDYKTDDCARSCSEHGANSFLIHERVKQYFALGNDFQTANWLDFAKSIGTQDYFQVQEELNKYKFKE</sequence>
<dbReference type="Proteomes" id="UP000460132">
    <property type="component" value="Unassembled WGS sequence"/>
</dbReference>
<evidence type="ECO:0000313" key="1">
    <source>
        <dbReference type="EMBL" id="MYN52998.1"/>
    </source>
</evidence>
<name>A0A7X4HN15_9LACO</name>
<dbReference type="Gene3D" id="1.10.10.2910">
    <property type="match status" value="1"/>
</dbReference>